<dbReference type="InterPro" id="IPR036291">
    <property type="entry name" value="NAD(P)-bd_dom_sf"/>
</dbReference>
<organism evidence="2 3">
    <name type="scientific">Croceimicrobium hydrocarbonivorans</name>
    <dbReference type="NCBI Taxonomy" id="2761580"/>
    <lineage>
        <taxon>Bacteria</taxon>
        <taxon>Pseudomonadati</taxon>
        <taxon>Bacteroidota</taxon>
        <taxon>Flavobacteriia</taxon>
        <taxon>Flavobacteriales</taxon>
        <taxon>Owenweeksiaceae</taxon>
        <taxon>Croceimicrobium</taxon>
    </lineage>
</organism>
<dbReference type="EMBL" id="CP060139">
    <property type="protein sequence ID" value="QNR24408.1"/>
    <property type="molecule type" value="Genomic_DNA"/>
</dbReference>
<dbReference type="Proteomes" id="UP000516305">
    <property type="component" value="Chromosome"/>
</dbReference>
<proteinExistence type="predicted"/>
<dbReference type="GO" id="GO:0005737">
    <property type="term" value="C:cytoplasm"/>
    <property type="evidence" value="ECO:0007669"/>
    <property type="project" value="TreeGrafter"/>
</dbReference>
<dbReference type="PANTHER" id="PTHR48079:SF6">
    <property type="entry name" value="NAD(P)-BINDING DOMAIN-CONTAINING PROTEIN-RELATED"/>
    <property type="match status" value="1"/>
</dbReference>
<gene>
    <name evidence="2" type="ORF">H4K34_00795</name>
</gene>
<dbReference type="PANTHER" id="PTHR48079">
    <property type="entry name" value="PROTEIN YEEZ"/>
    <property type="match status" value="1"/>
</dbReference>
<evidence type="ECO:0000313" key="3">
    <source>
        <dbReference type="Proteomes" id="UP000516305"/>
    </source>
</evidence>
<keyword evidence="3" id="KW-1185">Reference proteome</keyword>
<dbReference type="GO" id="GO:0004029">
    <property type="term" value="F:aldehyde dehydrogenase (NAD+) activity"/>
    <property type="evidence" value="ECO:0007669"/>
    <property type="project" value="TreeGrafter"/>
</dbReference>
<protein>
    <submittedName>
        <fullName evidence="2">NAD(P)-dependent oxidoreductase</fullName>
    </submittedName>
</protein>
<feature type="domain" description="NAD-dependent epimerase/dehydratase" evidence="1">
    <location>
        <begin position="9"/>
        <end position="231"/>
    </location>
</feature>
<dbReference type="SUPFAM" id="SSF51735">
    <property type="entry name" value="NAD(P)-binding Rossmann-fold domains"/>
    <property type="match status" value="1"/>
</dbReference>
<dbReference type="Gene3D" id="3.40.50.720">
    <property type="entry name" value="NAD(P)-binding Rossmann-like Domain"/>
    <property type="match status" value="1"/>
</dbReference>
<sequence>MQEKAQESIWVLGATGYVGKALSLELLKDTNEKSLITCFGNRRVDLELMERSNLILNPLEELEEHWLKRFPPKVIYHCARLAGTSPKKRKEAALKGEKANRRLIALLKKMEKPPVIVYCSGTLMYGPQSEEIDESAPLAPTAYAKQYAIAEQPWIEAQQEGILDVRMARPAWIFGPDSWFLHFFLKVAWEHGAVPYYGDGQQMMSLLPLGDCAGQLKHCYQEGEPGKDYNLYGFAPISQKEFAEAVARIMGLPTRNIPLEECLKSFGETVTEALCSNIPVRTQHQAWKEKYQPYFQDLDSLLKTVIDKAAALSPTS</sequence>
<dbReference type="Pfam" id="PF01370">
    <property type="entry name" value="Epimerase"/>
    <property type="match status" value="1"/>
</dbReference>
<evidence type="ECO:0000313" key="2">
    <source>
        <dbReference type="EMBL" id="QNR24408.1"/>
    </source>
</evidence>
<dbReference type="AlphaFoldDB" id="A0A7H0VFB0"/>
<reference evidence="2 3" key="1">
    <citation type="submission" date="2020-08" db="EMBL/GenBank/DDBJ databases">
        <title>Croceimicrobium hydrocarbonivorans gen. nov., sp. nov., a novel marine bacterium isolated from a bacterial consortium that degrades polyethylene terephthalate.</title>
        <authorList>
            <person name="Liu R."/>
        </authorList>
    </citation>
    <scope>NUCLEOTIDE SEQUENCE [LARGE SCALE GENOMIC DNA]</scope>
    <source>
        <strain evidence="2 3">A20-9</strain>
    </source>
</reference>
<dbReference type="InterPro" id="IPR051783">
    <property type="entry name" value="NAD(P)-dependent_oxidoreduct"/>
</dbReference>
<dbReference type="RefSeq" id="WP_210758935.1">
    <property type="nucleotide sequence ID" value="NZ_CP060139.1"/>
</dbReference>
<accession>A0A7H0VFB0</accession>
<evidence type="ECO:0000259" key="1">
    <source>
        <dbReference type="Pfam" id="PF01370"/>
    </source>
</evidence>
<dbReference type="KEGG" id="chyd:H4K34_00795"/>
<name>A0A7H0VFB0_9FLAO</name>
<dbReference type="InterPro" id="IPR001509">
    <property type="entry name" value="Epimerase_deHydtase"/>
</dbReference>